<gene>
    <name evidence="2" type="ORF">KLA_10373</name>
</gene>
<keyword evidence="1" id="KW-1133">Transmembrane helix</keyword>
<keyword evidence="1" id="KW-0472">Membrane</keyword>
<accession>A0ABP3B7K2</accession>
<keyword evidence="3" id="KW-1185">Reference proteome</keyword>
<feature type="transmembrane region" description="Helical" evidence="1">
    <location>
        <begin position="69"/>
        <end position="93"/>
    </location>
</feature>
<organism evidence="2 3">
    <name type="scientific">Cellulophaga geojensis KL-A</name>
    <dbReference type="NCBI Taxonomy" id="1328323"/>
    <lineage>
        <taxon>Bacteria</taxon>
        <taxon>Pseudomonadati</taxon>
        <taxon>Bacteroidota</taxon>
        <taxon>Flavobacteriia</taxon>
        <taxon>Flavobacteriales</taxon>
        <taxon>Flavobacteriaceae</taxon>
        <taxon>Cellulophaga</taxon>
    </lineage>
</organism>
<dbReference type="EMBL" id="ARZX01000012">
    <property type="protein sequence ID" value="EWH13322.1"/>
    <property type="molecule type" value="Genomic_DNA"/>
</dbReference>
<protein>
    <submittedName>
        <fullName evidence="2">Uncharacterized protein</fullName>
    </submittedName>
</protein>
<proteinExistence type="predicted"/>
<reference evidence="2 3" key="1">
    <citation type="journal article" date="2014" name="Genome Announc.">
        <title>Draft Genome Sequence of the Carrageenan-Degrading Bacterium Cellulophaga sp. Strain KL-A, Isolated from Decaying Marine Algae.</title>
        <authorList>
            <person name="Shan D."/>
            <person name="Ying J."/>
            <person name="Li X."/>
            <person name="Gao Z."/>
            <person name="Wei G."/>
            <person name="Shao Z."/>
        </authorList>
    </citation>
    <scope>NUCLEOTIDE SEQUENCE [LARGE SCALE GENOMIC DNA]</scope>
    <source>
        <strain evidence="2 3">KL-A</strain>
    </source>
</reference>
<feature type="transmembrane region" description="Helical" evidence="1">
    <location>
        <begin position="16"/>
        <end position="35"/>
    </location>
</feature>
<evidence type="ECO:0000313" key="3">
    <source>
        <dbReference type="Proteomes" id="UP000019275"/>
    </source>
</evidence>
<dbReference type="Proteomes" id="UP000019275">
    <property type="component" value="Unassembled WGS sequence"/>
</dbReference>
<evidence type="ECO:0000313" key="2">
    <source>
        <dbReference type="EMBL" id="EWH13322.1"/>
    </source>
</evidence>
<sequence>MPKTNNLNQIYNLMDGLRVLLLVAGVIILLINFFINSGNIIKIVKYCFQTNSIANYWDLIFKSCFSGRAIISSIIGLILAIIIFVIIAPIILIRSAMGTKKVNNLLDEGLFFQYQDLNLEKDNLTFKTNINNELFLNVPEISVTGKLRVDAIIAISEITKECEAKGIKCEYKVMHKLPLENKTEALIPLFLTVDNQEIPTYFIYTPTHVQQYKKIRNKLYTAGFKKTIYFSTIQL</sequence>
<name>A0ABP3B7K2_9FLAO</name>
<comment type="caution">
    <text evidence="2">The sequence shown here is derived from an EMBL/GenBank/DDBJ whole genome shotgun (WGS) entry which is preliminary data.</text>
</comment>
<evidence type="ECO:0000256" key="1">
    <source>
        <dbReference type="SAM" id="Phobius"/>
    </source>
</evidence>
<keyword evidence="1" id="KW-0812">Transmembrane</keyword>